<dbReference type="PIRSF" id="PIRSF009151">
    <property type="entry name" value="DUF779"/>
    <property type="match status" value="1"/>
</dbReference>
<dbReference type="EMBL" id="JACSQO010000014">
    <property type="protein sequence ID" value="MBD7946194.1"/>
    <property type="molecule type" value="Genomic_DNA"/>
</dbReference>
<protein>
    <submittedName>
        <fullName evidence="1">DUF779 domain-containing protein</fullName>
    </submittedName>
</protein>
<accession>A0ABR8REF4</accession>
<dbReference type="Pfam" id="PF05610">
    <property type="entry name" value="DUF779"/>
    <property type="match status" value="1"/>
</dbReference>
<proteinExistence type="predicted"/>
<sequence length="119" mass="13289">MVERIVATEKALTLINELETKHGAIMFVQSAGCCDGSAPMCYRQGDFYIGSRDLLIGTVGNAPYYMHQSHYTYWQHTQLILDVVEGMGAAFSLESTEGIAFHIHSRVFSDEERAELPTL</sequence>
<evidence type="ECO:0000313" key="2">
    <source>
        <dbReference type="Proteomes" id="UP000640786"/>
    </source>
</evidence>
<gene>
    <name evidence="1" type="ORF">H9650_19005</name>
</gene>
<dbReference type="RefSeq" id="WP_151112921.1">
    <property type="nucleotide sequence ID" value="NZ_JACSQO010000014.1"/>
</dbReference>
<dbReference type="InterPro" id="IPR008497">
    <property type="entry name" value="DUF779"/>
</dbReference>
<comment type="caution">
    <text evidence="1">The sequence shown here is derived from an EMBL/GenBank/DDBJ whole genome shotgun (WGS) entry which is preliminary data.</text>
</comment>
<keyword evidence="2" id="KW-1185">Reference proteome</keyword>
<reference evidence="1 2" key="1">
    <citation type="submission" date="2020-08" db="EMBL/GenBank/DDBJ databases">
        <title>A Genomic Blueprint of the Chicken Gut Microbiome.</title>
        <authorList>
            <person name="Gilroy R."/>
            <person name="Ravi A."/>
            <person name="Getino M."/>
            <person name="Pursley I."/>
            <person name="Horton D.L."/>
            <person name="Alikhan N.-F."/>
            <person name="Baker D."/>
            <person name="Gharbi K."/>
            <person name="Hall N."/>
            <person name="Watson M."/>
            <person name="Adriaenssens E.M."/>
            <person name="Foster-Nyarko E."/>
            <person name="Jarju S."/>
            <person name="Secka A."/>
            <person name="Antonio M."/>
            <person name="Oren A."/>
            <person name="Chaudhuri R."/>
            <person name="La Ragione R.M."/>
            <person name="Hildebrand F."/>
            <person name="Pallen M.J."/>
        </authorList>
    </citation>
    <scope>NUCLEOTIDE SEQUENCE [LARGE SCALE GENOMIC DNA]</scope>
    <source>
        <strain evidence="1 2">Sa2BUA9</strain>
    </source>
</reference>
<evidence type="ECO:0000313" key="1">
    <source>
        <dbReference type="EMBL" id="MBD7946194.1"/>
    </source>
</evidence>
<dbReference type="Proteomes" id="UP000640786">
    <property type="component" value="Unassembled WGS sequence"/>
</dbReference>
<organism evidence="1 2">
    <name type="scientific">Psychrobacillus faecigallinarum</name>
    <dbReference type="NCBI Taxonomy" id="2762235"/>
    <lineage>
        <taxon>Bacteria</taxon>
        <taxon>Bacillati</taxon>
        <taxon>Bacillota</taxon>
        <taxon>Bacilli</taxon>
        <taxon>Bacillales</taxon>
        <taxon>Bacillaceae</taxon>
        <taxon>Psychrobacillus</taxon>
    </lineage>
</organism>
<name>A0ABR8REF4_9BACI</name>